<feature type="transmembrane region" description="Helical" evidence="1">
    <location>
        <begin position="7"/>
        <end position="28"/>
    </location>
</feature>
<evidence type="ECO:0000313" key="2">
    <source>
        <dbReference type="EMBL" id="AIW55186.1"/>
    </source>
</evidence>
<feature type="transmembrane region" description="Helical" evidence="1">
    <location>
        <begin position="40"/>
        <end position="61"/>
    </location>
</feature>
<gene>
    <name evidence="2" type="ORF">B7017_p0132</name>
</gene>
<proteinExistence type="predicted"/>
<keyword evidence="1" id="KW-0812">Transmembrane</keyword>
<dbReference type="RefSeq" id="WP_052791206.1">
    <property type="nucleotide sequence ID" value="NZ_JASPDM010000014.1"/>
</dbReference>
<protein>
    <submittedName>
        <fullName evidence="2">Uncharacterized protein</fullName>
    </submittedName>
</protein>
<dbReference type="AlphaFoldDB" id="A0A0A0UUK6"/>
<organism evidence="2">
    <name type="scientific">Bifidobacterium breve</name>
    <dbReference type="NCBI Taxonomy" id="1685"/>
    <lineage>
        <taxon>Bacteria</taxon>
        <taxon>Bacillati</taxon>
        <taxon>Actinomycetota</taxon>
        <taxon>Actinomycetes</taxon>
        <taxon>Bifidobacteriales</taxon>
        <taxon>Bifidobacteriaceae</taxon>
        <taxon>Bifidobacterium</taxon>
    </lineage>
</organism>
<accession>A0A0A0UUK6</accession>
<keyword evidence="2" id="KW-0614">Plasmid</keyword>
<evidence type="ECO:0000256" key="1">
    <source>
        <dbReference type="SAM" id="Phobius"/>
    </source>
</evidence>
<geneLocation type="plasmid" evidence="2">
    <name>megaplasmid pMP7017</name>
</geneLocation>
<keyword evidence="1" id="KW-1133">Transmembrane helix</keyword>
<dbReference type="EMBL" id="KM406416">
    <property type="protein sequence ID" value="AIW55186.1"/>
    <property type="molecule type" value="Genomic_DNA"/>
</dbReference>
<reference evidence="2" key="1">
    <citation type="journal article" date="2015" name="Appl. Environ. Microbiol.">
        <title>Discovery of a conjugative megaplasmid in Bifidobacterium breve.</title>
        <authorList>
            <person name="Bottacini F."/>
            <person name="O'Connell Motherway M."/>
            <person name="Casey E."/>
            <person name="McDonnell B."/>
            <person name="Mahony J."/>
            <person name="Ventura M."/>
            <person name="van Sinderen D."/>
        </authorList>
    </citation>
    <scope>NUCLEOTIDE SEQUENCE</scope>
    <source>
        <strain evidence="2">JCM 7017</strain>
        <plasmid evidence="2">megaplasmid pMP7017</plasmid>
    </source>
</reference>
<keyword evidence="1" id="KW-0472">Membrane</keyword>
<sequence>MSFKQAMLRTGISVLIFAVSFCYAMLIVPQDGYIDIREAILTVGGMLFAAGYATYSWFCFLRKKIQHHFDRRAMQKANEHNSTQIRRIRNAS</sequence>
<name>A0A0A0UUK6_BIFBR</name>